<dbReference type="PIRSF" id="PIRSF001549">
    <property type="entry name" value="His-tRNA_synth"/>
    <property type="match status" value="1"/>
</dbReference>
<dbReference type="HAMAP" id="MF_00125">
    <property type="entry name" value="HisZ"/>
    <property type="match status" value="1"/>
</dbReference>
<evidence type="ECO:0000256" key="10">
    <source>
        <dbReference type="HAMAP-Rule" id="MF_00125"/>
    </source>
</evidence>
<feature type="binding site" evidence="11">
    <location>
        <position position="129"/>
    </location>
    <ligand>
        <name>L-histidine</name>
        <dbReference type="ChEBI" id="CHEBI:57595"/>
    </ligand>
</feature>
<dbReference type="STRING" id="1196324.A374_02119"/>
<dbReference type="OrthoDB" id="9800814at2"/>
<dbReference type="PATRIC" id="fig|1196324.3.peg.424"/>
<name>I8J5E7_9BACL</name>
<dbReference type="InterPro" id="IPR004516">
    <property type="entry name" value="HisRS/HisZ"/>
</dbReference>
<comment type="similarity">
    <text evidence="3 10">Belongs to the class-II aminoacyl-tRNA synthetase family. HisZ subfamily.</text>
</comment>
<evidence type="ECO:0000256" key="3">
    <source>
        <dbReference type="ARBA" id="ARBA00005539"/>
    </source>
</evidence>
<keyword evidence="7 10" id="KW-0028">Amino-acid biosynthesis</keyword>
<evidence type="ECO:0000256" key="8">
    <source>
        <dbReference type="ARBA" id="ARBA00023102"/>
    </source>
</evidence>
<evidence type="ECO:0000256" key="9">
    <source>
        <dbReference type="ARBA" id="ARBA00025246"/>
    </source>
</evidence>
<feature type="domain" description="Aminoacyl-transfer RNA synthetases class-II family profile" evidence="12">
    <location>
        <begin position="26"/>
        <end position="339"/>
    </location>
</feature>
<feature type="binding site" evidence="11">
    <location>
        <position position="125"/>
    </location>
    <ligand>
        <name>L-histidine</name>
        <dbReference type="ChEBI" id="CHEBI:57595"/>
    </ligand>
</feature>
<evidence type="ECO:0000259" key="12">
    <source>
        <dbReference type="PROSITE" id="PS50862"/>
    </source>
</evidence>
<evidence type="ECO:0000256" key="11">
    <source>
        <dbReference type="PIRSR" id="PIRSR001549-1"/>
    </source>
</evidence>
<dbReference type="GO" id="GO:0005737">
    <property type="term" value="C:cytoplasm"/>
    <property type="evidence" value="ECO:0007669"/>
    <property type="project" value="UniProtKB-SubCell"/>
</dbReference>
<keyword evidence="8 10" id="KW-0368">Histidine biosynthesis</keyword>
<dbReference type="NCBIfam" id="NF008941">
    <property type="entry name" value="PRK12292.2-4"/>
    <property type="match status" value="1"/>
</dbReference>
<dbReference type="InterPro" id="IPR053846">
    <property type="entry name" value="HisZ-C"/>
</dbReference>
<dbReference type="PANTHER" id="PTHR43707">
    <property type="entry name" value="HISTIDYL-TRNA SYNTHETASE"/>
    <property type="match status" value="1"/>
</dbReference>
<dbReference type="GO" id="GO:0140096">
    <property type="term" value="F:catalytic activity, acting on a protein"/>
    <property type="evidence" value="ECO:0007669"/>
    <property type="project" value="UniProtKB-ARBA"/>
</dbReference>
<dbReference type="GO" id="GO:0004821">
    <property type="term" value="F:histidine-tRNA ligase activity"/>
    <property type="evidence" value="ECO:0007669"/>
    <property type="project" value="InterPro"/>
</dbReference>
<comment type="miscellaneous">
    <text evidence="10">This function is generally fulfilled by the C-terminal part of HisG, which is missing in some bacteria such as this one.</text>
</comment>
<evidence type="ECO:0000256" key="6">
    <source>
        <dbReference type="ARBA" id="ARBA00022490"/>
    </source>
</evidence>
<dbReference type="GO" id="GO:0016757">
    <property type="term" value="F:glycosyltransferase activity"/>
    <property type="evidence" value="ECO:0007669"/>
    <property type="project" value="UniProtKB-KW"/>
</dbReference>
<evidence type="ECO:0000313" key="13">
    <source>
        <dbReference type="EMBL" id="EIT87011.1"/>
    </source>
</evidence>
<evidence type="ECO:0000313" key="14">
    <source>
        <dbReference type="Proteomes" id="UP000004080"/>
    </source>
</evidence>
<dbReference type="UniPathway" id="UPA00031">
    <property type="reaction ID" value="UER00006"/>
</dbReference>
<protein>
    <recommendedName>
        <fullName evidence="5 10">ATP phosphoribosyltransferase regulatory subunit</fullName>
    </recommendedName>
</protein>
<reference evidence="13 14" key="1">
    <citation type="journal article" date="2012" name="J. Bacteriol.">
        <title>Genome of Bacillus macauensis ZFHKF-1, a Long-Chain-Forming Bacterium.</title>
        <authorList>
            <person name="Cai L."/>
            <person name="Zhang T."/>
        </authorList>
    </citation>
    <scope>NUCLEOTIDE SEQUENCE [LARGE SCALE GENOMIC DNA]</scope>
    <source>
        <strain evidence="13 14">ZFHKF-1</strain>
    </source>
</reference>
<dbReference type="InterPro" id="IPR004517">
    <property type="entry name" value="HisZ"/>
</dbReference>
<comment type="subunit">
    <text evidence="4 10">Heteromultimer composed of HisG and HisZ subunits.</text>
</comment>
<keyword evidence="6 10" id="KW-0963">Cytoplasm</keyword>
<dbReference type="AlphaFoldDB" id="I8J5E7"/>
<dbReference type="SUPFAM" id="SSF55681">
    <property type="entry name" value="Class II aaRS and biotin synthetases"/>
    <property type="match status" value="1"/>
</dbReference>
<comment type="caution">
    <text evidence="13">The sequence shown here is derived from an EMBL/GenBank/DDBJ whole genome shotgun (WGS) entry which is preliminary data.</text>
</comment>
<comment type="subcellular location">
    <subcellularLocation>
        <location evidence="1 10">Cytoplasm</location>
    </subcellularLocation>
</comment>
<comment type="function">
    <text evidence="9 10">Required for the first step of histidine biosynthesis. May allow the feedback regulation of ATP phosphoribosyltransferase activity by histidine.</text>
</comment>
<dbReference type="InterPro" id="IPR045864">
    <property type="entry name" value="aa-tRNA-synth_II/BPL/LPL"/>
</dbReference>
<feature type="binding site" evidence="11">
    <location>
        <position position="111"/>
    </location>
    <ligand>
        <name>L-histidine</name>
        <dbReference type="ChEBI" id="CHEBI:57595"/>
    </ligand>
</feature>
<evidence type="ECO:0000256" key="7">
    <source>
        <dbReference type="ARBA" id="ARBA00022605"/>
    </source>
</evidence>
<proteinExistence type="inferred from homology"/>
<keyword evidence="13" id="KW-0808">Transferase</keyword>
<dbReference type="eggNOG" id="COG3705">
    <property type="taxonomic scope" value="Bacteria"/>
</dbReference>
<evidence type="ECO:0000256" key="5">
    <source>
        <dbReference type="ARBA" id="ARBA00020397"/>
    </source>
</evidence>
<dbReference type="GO" id="GO:0006427">
    <property type="term" value="P:histidyl-tRNA aminoacylation"/>
    <property type="evidence" value="ECO:0007669"/>
    <property type="project" value="InterPro"/>
</dbReference>
<dbReference type="EMBL" id="AKKV01000019">
    <property type="protein sequence ID" value="EIT87011.1"/>
    <property type="molecule type" value="Genomic_DNA"/>
</dbReference>
<dbReference type="Gene3D" id="3.40.50.12590">
    <property type="match status" value="1"/>
</dbReference>
<dbReference type="Proteomes" id="UP000004080">
    <property type="component" value="Unassembled WGS sequence"/>
</dbReference>
<sequence>MTKPLMFEKPVGMRDTLPPLYDAKHNIRSVLMNSIVQWGYSFLQTPALEYYDTVGVTSSIADHQLFKLLDAEGQTLVLRPDVTAPIARVVSSIMKKEPFPLRLAYDSPVYRSLQKEGGRPAEFEQMGVELIGDKTSSADAEIVALMIALLEEIGLRDCKIAIGHVGFVDALFTDILSKEEDVDLLLRYLYEKNYVGYTHHVKNLSLSAQNEQRLLALLELKGGKETLKKAQAIGAQNSSPLLAEIDHLFDVLNMYGVQEKVSFDFSLRSHMSYYTGIIFEGYTANYGFPLCRGGRYDHLLQTFGRVAKAIGFALSIDDVMEALPPSGIQNKQECIIYSPSLRREAYEKAQALRRNGCAVVLQDVRGIDEMDHFTRRFSSVTYMLDTHQEGESC</sequence>
<dbReference type="GO" id="GO:0000105">
    <property type="term" value="P:L-histidine biosynthetic process"/>
    <property type="evidence" value="ECO:0007669"/>
    <property type="project" value="UniProtKB-UniRule"/>
</dbReference>
<feature type="binding site" evidence="11">
    <location>
        <begin position="81"/>
        <end position="83"/>
    </location>
    <ligand>
        <name>L-histidine</name>
        <dbReference type="ChEBI" id="CHEBI:57595"/>
    </ligand>
</feature>
<feature type="binding site" evidence="11">
    <location>
        <begin position="273"/>
        <end position="274"/>
    </location>
    <ligand>
        <name>L-histidine</name>
        <dbReference type="ChEBI" id="CHEBI:57595"/>
    </ligand>
</feature>
<dbReference type="Gene3D" id="3.30.930.10">
    <property type="entry name" value="Bira Bifunctional Protein, Domain 2"/>
    <property type="match status" value="1"/>
</dbReference>
<evidence type="ECO:0000256" key="1">
    <source>
        <dbReference type="ARBA" id="ARBA00004496"/>
    </source>
</evidence>
<accession>I8J5E7</accession>
<dbReference type="InterPro" id="IPR041715">
    <property type="entry name" value="HisRS-like_core"/>
</dbReference>
<gene>
    <name evidence="10 13" type="primary">hisZ</name>
    <name evidence="13" type="ORF">A374_02119</name>
</gene>
<dbReference type="Pfam" id="PF21996">
    <property type="entry name" value="HisZ-like"/>
    <property type="match status" value="1"/>
</dbReference>
<organism evidence="13 14">
    <name type="scientific">Fictibacillus macauensis ZFHKF-1</name>
    <dbReference type="NCBI Taxonomy" id="1196324"/>
    <lineage>
        <taxon>Bacteria</taxon>
        <taxon>Bacillati</taxon>
        <taxon>Bacillota</taxon>
        <taxon>Bacilli</taxon>
        <taxon>Bacillales</taxon>
        <taxon>Fictibacillaceae</taxon>
        <taxon>Fictibacillus</taxon>
    </lineage>
</organism>
<dbReference type="PROSITE" id="PS50862">
    <property type="entry name" value="AA_TRNA_LIGASE_II"/>
    <property type="match status" value="1"/>
</dbReference>
<dbReference type="InterPro" id="IPR006195">
    <property type="entry name" value="aa-tRNA-synth_II"/>
</dbReference>
<keyword evidence="13" id="KW-0328">Glycosyltransferase</keyword>
<dbReference type="RefSeq" id="WP_007200523.1">
    <property type="nucleotide sequence ID" value="NZ_AKKV01000019.1"/>
</dbReference>
<keyword evidence="14" id="KW-1185">Reference proteome</keyword>
<evidence type="ECO:0000256" key="4">
    <source>
        <dbReference type="ARBA" id="ARBA00011496"/>
    </source>
</evidence>
<evidence type="ECO:0000256" key="2">
    <source>
        <dbReference type="ARBA" id="ARBA00004667"/>
    </source>
</evidence>
<dbReference type="PANTHER" id="PTHR43707:SF1">
    <property type="entry name" value="HISTIDINE--TRNA LIGASE, MITOCHONDRIAL-RELATED"/>
    <property type="match status" value="1"/>
</dbReference>
<comment type="pathway">
    <text evidence="2 10">Amino-acid biosynthesis; L-histidine biosynthesis; L-histidine from 5-phospho-alpha-D-ribose 1-diphosphate: step 1/9.</text>
</comment>
<dbReference type="NCBIfam" id="TIGR00443">
    <property type="entry name" value="hisZ_biosyn_reg"/>
    <property type="match status" value="1"/>
</dbReference>
<dbReference type="CDD" id="cd00773">
    <property type="entry name" value="HisRS-like_core"/>
    <property type="match status" value="1"/>
</dbReference>
<dbReference type="Pfam" id="PF13393">
    <property type="entry name" value="tRNA-synt_His"/>
    <property type="match status" value="1"/>
</dbReference>